<evidence type="ECO:0008006" key="4">
    <source>
        <dbReference type="Google" id="ProtNLM"/>
    </source>
</evidence>
<protein>
    <recommendedName>
        <fullName evidence="4">Transposase</fullName>
    </recommendedName>
</protein>
<name>A0A8X6W889_TRICX</name>
<dbReference type="GO" id="GO:0003676">
    <property type="term" value="F:nucleic acid binding"/>
    <property type="evidence" value="ECO:0007669"/>
    <property type="project" value="InterPro"/>
</dbReference>
<keyword evidence="3" id="KW-1185">Reference proteome</keyword>
<comment type="caution">
    <text evidence="2">The sequence shown here is derived from an EMBL/GenBank/DDBJ whole genome shotgun (WGS) entry which is preliminary data.</text>
</comment>
<organism evidence="2 3">
    <name type="scientific">Trichonephila clavipes</name>
    <name type="common">Golden silk orbweaver</name>
    <name type="synonym">Nephila clavipes</name>
    <dbReference type="NCBI Taxonomy" id="2585209"/>
    <lineage>
        <taxon>Eukaryota</taxon>
        <taxon>Metazoa</taxon>
        <taxon>Ecdysozoa</taxon>
        <taxon>Arthropoda</taxon>
        <taxon>Chelicerata</taxon>
        <taxon>Arachnida</taxon>
        <taxon>Araneae</taxon>
        <taxon>Araneomorphae</taxon>
        <taxon>Entelegynae</taxon>
        <taxon>Araneoidea</taxon>
        <taxon>Nephilidae</taxon>
        <taxon>Trichonephila</taxon>
    </lineage>
</organism>
<evidence type="ECO:0000313" key="3">
    <source>
        <dbReference type="Proteomes" id="UP000887159"/>
    </source>
</evidence>
<evidence type="ECO:0000313" key="2">
    <source>
        <dbReference type="EMBL" id="GFY30173.1"/>
    </source>
</evidence>
<dbReference type="Proteomes" id="UP000887159">
    <property type="component" value="Unassembled WGS sequence"/>
</dbReference>
<proteinExistence type="predicted"/>
<dbReference type="EMBL" id="BMAU01021391">
    <property type="protein sequence ID" value="GFY30173.1"/>
    <property type="molecule type" value="Genomic_DNA"/>
</dbReference>
<dbReference type="Gene3D" id="3.30.420.10">
    <property type="entry name" value="Ribonuclease H-like superfamily/Ribonuclease H"/>
    <property type="match status" value="1"/>
</dbReference>
<evidence type="ECO:0000256" key="1">
    <source>
        <dbReference type="SAM" id="MobiDB-lite"/>
    </source>
</evidence>
<feature type="region of interest" description="Disordered" evidence="1">
    <location>
        <begin position="167"/>
        <end position="209"/>
    </location>
</feature>
<reference evidence="2" key="1">
    <citation type="submission" date="2020-08" db="EMBL/GenBank/DDBJ databases">
        <title>Multicomponent nature underlies the extraordinary mechanical properties of spider dragline silk.</title>
        <authorList>
            <person name="Kono N."/>
            <person name="Nakamura H."/>
            <person name="Mori M."/>
            <person name="Yoshida Y."/>
            <person name="Ohtoshi R."/>
            <person name="Malay A.D."/>
            <person name="Moran D.A.P."/>
            <person name="Tomita M."/>
            <person name="Numata K."/>
            <person name="Arakawa K."/>
        </authorList>
    </citation>
    <scope>NUCLEOTIDE SEQUENCE</scope>
</reference>
<gene>
    <name evidence="2" type="primary">evm_010802</name>
    <name evidence="2" type="ORF">TNCV_3090811</name>
</gene>
<dbReference type="AlphaFoldDB" id="A0A8X6W889"/>
<dbReference type="InterPro" id="IPR036397">
    <property type="entry name" value="RNaseH_sf"/>
</dbReference>
<accession>A0A8X6W889</accession>
<feature type="compositionally biased region" description="Basic residues" evidence="1">
    <location>
        <begin position="193"/>
        <end position="209"/>
    </location>
</feature>
<sequence length="209" mass="24345">MLVCVLVDPLLSSNVCFRLKKVCFSDESTFEILQNKAQFVRRRRGEKFHSDCVVQTVKHPTKIMIWLVISGKGFGRLYVVKGMMRQDQYKDVLQNRLIPRLEEWFPNGEPYIFMQDGALCHTARSIKAFLAEQNIPLETSKVSTPDKYLEKLEEISLHDAVFVNSDSTAAESEESKEIELPINSEENSIDPRKQKKRRFFGRSRRFPKR</sequence>